<dbReference type="GO" id="GO:0032259">
    <property type="term" value="P:methylation"/>
    <property type="evidence" value="ECO:0007669"/>
    <property type="project" value="UniProtKB-KW"/>
</dbReference>
<evidence type="ECO:0000256" key="1">
    <source>
        <dbReference type="ARBA" id="ARBA00022714"/>
    </source>
</evidence>
<evidence type="ECO:0000313" key="7">
    <source>
        <dbReference type="EMBL" id="KIG12257.1"/>
    </source>
</evidence>
<dbReference type="Pfam" id="PF00355">
    <property type="entry name" value="Rieske"/>
    <property type="match status" value="1"/>
</dbReference>
<dbReference type="InterPro" id="IPR050584">
    <property type="entry name" value="Cholesterol_7-desaturase"/>
</dbReference>
<dbReference type="GO" id="GO:0046872">
    <property type="term" value="F:metal ion binding"/>
    <property type="evidence" value="ECO:0007669"/>
    <property type="project" value="UniProtKB-KW"/>
</dbReference>
<dbReference type="EMBL" id="JMCC02000141">
    <property type="protein sequence ID" value="KIG12257.1"/>
    <property type="molecule type" value="Genomic_DNA"/>
</dbReference>
<dbReference type="InterPro" id="IPR017941">
    <property type="entry name" value="Rieske_2Fe-2S"/>
</dbReference>
<dbReference type="Proteomes" id="UP000031599">
    <property type="component" value="Unassembled WGS sequence"/>
</dbReference>
<evidence type="ECO:0000256" key="5">
    <source>
        <dbReference type="ARBA" id="ARBA00023014"/>
    </source>
</evidence>
<dbReference type="SUPFAM" id="SSF55961">
    <property type="entry name" value="Bet v1-like"/>
    <property type="match status" value="1"/>
</dbReference>
<dbReference type="Pfam" id="PF19112">
    <property type="entry name" value="VanA_C"/>
    <property type="match status" value="1"/>
</dbReference>
<dbReference type="SUPFAM" id="SSF50022">
    <property type="entry name" value="ISP domain"/>
    <property type="match status" value="1"/>
</dbReference>
<gene>
    <name evidence="7" type="ORF">DB30_01764</name>
</gene>
<keyword evidence="4" id="KW-0408">Iron</keyword>
<dbReference type="PANTHER" id="PTHR21266:SF60">
    <property type="entry name" value="3-KETOSTEROID-9-ALPHA-MONOOXYGENASE, OXYGENASE COMPONENT"/>
    <property type="match status" value="1"/>
</dbReference>
<sequence>MRLPIAATGNSSAARVLDDWYVVCTSAQLDALGTKPLAAKLYGMPIAVFRTAAGELGALLDRCAHRNVPLSDGAVDGALLRCGYHGWAFDTAGVCREIPTLCAEVEGKARVVPRFAAREQDGVVWVYATPDVEPAREPYVFRWVRDPRYQSGREIFEVEGTIHAVAENALDVPHTAFLHSGLFRKAGGGNRVEVVVRRWHDRAEAEYIGEPRPPGVVGRLLAPGGGVVEHFDRFVLPSITEVEYRLGDASHICTVSALTPITDTRTRLTAVISFRLPLPAFMVTPVLGPLARAIFKQDARVLERQAANVARFGGESFVSTEVDALGPSILRLLRNAERGDRAEIGQPHEHRFFIDV</sequence>
<dbReference type="InterPro" id="IPR036922">
    <property type="entry name" value="Rieske_2Fe-2S_sf"/>
</dbReference>
<dbReference type="Gene3D" id="2.102.10.10">
    <property type="entry name" value="Rieske [2Fe-2S] iron-sulphur domain"/>
    <property type="match status" value="1"/>
</dbReference>
<evidence type="ECO:0000259" key="6">
    <source>
        <dbReference type="PROSITE" id="PS51296"/>
    </source>
</evidence>
<keyword evidence="5" id="KW-0411">Iron-sulfur</keyword>
<dbReference type="InterPro" id="IPR044043">
    <property type="entry name" value="VanA_C_cat"/>
</dbReference>
<evidence type="ECO:0000256" key="3">
    <source>
        <dbReference type="ARBA" id="ARBA00023002"/>
    </source>
</evidence>
<evidence type="ECO:0000256" key="2">
    <source>
        <dbReference type="ARBA" id="ARBA00022723"/>
    </source>
</evidence>
<name>A0A0C2CWN3_9BACT</name>
<evidence type="ECO:0000256" key="4">
    <source>
        <dbReference type="ARBA" id="ARBA00023004"/>
    </source>
</evidence>
<keyword evidence="3" id="KW-0560">Oxidoreductase</keyword>
<keyword evidence="1" id="KW-0001">2Fe-2S</keyword>
<dbReference type="PROSITE" id="PS51296">
    <property type="entry name" value="RIESKE"/>
    <property type="match status" value="1"/>
</dbReference>
<keyword evidence="7" id="KW-0808">Transferase</keyword>
<accession>A0A0C2CWN3</accession>
<comment type="caution">
    <text evidence="7">The sequence shown here is derived from an EMBL/GenBank/DDBJ whole genome shotgun (WGS) entry which is preliminary data.</text>
</comment>
<dbReference type="GO" id="GO:0051537">
    <property type="term" value="F:2 iron, 2 sulfur cluster binding"/>
    <property type="evidence" value="ECO:0007669"/>
    <property type="project" value="UniProtKB-KW"/>
</dbReference>
<dbReference type="PANTHER" id="PTHR21266">
    <property type="entry name" value="IRON-SULFUR DOMAIN CONTAINING PROTEIN"/>
    <property type="match status" value="1"/>
</dbReference>
<keyword evidence="7" id="KW-0489">Methyltransferase</keyword>
<reference evidence="7 8" key="1">
    <citation type="submission" date="2014-12" db="EMBL/GenBank/DDBJ databases">
        <title>Genome assembly of Enhygromyxa salina DSM 15201.</title>
        <authorList>
            <person name="Sharma G."/>
            <person name="Subramanian S."/>
        </authorList>
    </citation>
    <scope>NUCLEOTIDE SEQUENCE [LARGE SCALE GENOMIC DNA]</scope>
    <source>
        <strain evidence="7 8">DSM 15201</strain>
    </source>
</reference>
<organism evidence="7 8">
    <name type="scientific">Enhygromyxa salina</name>
    <dbReference type="NCBI Taxonomy" id="215803"/>
    <lineage>
        <taxon>Bacteria</taxon>
        <taxon>Pseudomonadati</taxon>
        <taxon>Myxococcota</taxon>
        <taxon>Polyangia</taxon>
        <taxon>Nannocystales</taxon>
        <taxon>Nannocystaceae</taxon>
        <taxon>Enhygromyxa</taxon>
    </lineage>
</organism>
<evidence type="ECO:0000313" key="8">
    <source>
        <dbReference type="Proteomes" id="UP000031599"/>
    </source>
</evidence>
<protein>
    <submittedName>
        <fullName evidence="7">Putative vanillate O-demethylase oxygenase</fullName>
    </submittedName>
</protein>
<proteinExistence type="predicted"/>
<feature type="domain" description="Rieske" evidence="6">
    <location>
        <begin position="20"/>
        <end position="126"/>
    </location>
</feature>
<keyword evidence="2" id="KW-0479">Metal-binding</keyword>
<dbReference type="GO" id="GO:0016491">
    <property type="term" value="F:oxidoreductase activity"/>
    <property type="evidence" value="ECO:0007669"/>
    <property type="project" value="UniProtKB-KW"/>
</dbReference>
<dbReference type="Gene3D" id="3.90.380.10">
    <property type="entry name" value="Naphthalene 1,2-dioxygenase Alpha Subunit, Chain A, domain 1"/>
    <property type="match status" value="1"/>
</dbReference>
<dbReference type="GO" id="GO:0008168">
    <property type="term" value="F:methyltransferase activity"/>
    <property type="evidence" value="ECO:0007669"/>
    <property type="project" value="UniProtKB-KW"/>
</dbReference>
<dbReference type="AlphaFoldDB" id="A0A0C2CWN3"/>